<feature type="domain" description="PD-(D/E)XK endonuclease-like" evidence="1">
    <location>
        <begin position="588"/>
        <end position="763"/>
    </location>
</feature>
<dbReference type="SUPFAM" id="SSF52540">
    <property type="entry name" value="P-loop containing nucleoside triphosphate hydrolases"/>
    <property type="match status" value="1"/>
</dbReference>
<dbReference type="InterPro" id="IPR019925">
    <property type="entry name" value="DNA_repair_protein_predicted"/>
</dbReference>
<dbReference type="InterPro" id="IPR027417">
    <property type="entry name" value="P-loop_NTPase"/>
</dbReference>
<dbReference type="Gene3D" id="3.90.320.10">
    <property type="match status" value="1"/>
</dbReference>
<comment type="caution">
    <text evidence="2">The sequence shown here is derived from an EMBL/GenBank/DDBJ whole genome shotgun (WGS) entry which is preliminary data.</text>
</comment>
<proteinExistence type="predicted"/>
<name>A0AAV3UA60_9ALTE</name>
<evidence type="ECO:0000313" key="3">
    <source>
        <dbReference type="Proteomes" id="UP001409585"/>
    </source>
</evidence>
<evidence type="ECO:0000313" key="2">
    <source>
        <dbReference type="EMBL" id="GAA4961603.1"/>
    </source>
</evidence>
<dbReference type="EMBL" id="BAABLX010000080">
    <property type="protein sequence ID" value="GAA4961603.1"/>
    <property type="molecule type" value="Genomic_DNA"/>
</dbReference>
<dbReference type="InterPro" id="IPR011604">
    <property type="entry name" value="PDDEXK-like_dom_sf"/>
</dbReference>
<keyword evidence="3" id="KW-1185">Reference proteome</keyword>
<sequence>MRAAYAQATCQHQQVIKAPALYSINTWIDHQWQQLLRAGIAEVTQCVVLNSAQRLALWKTIIDADIDALPLVKTDQLYAQADAAYRNLMLWQLGVGQCSDNDPVHGLFQKWFRRFDEQLKSNRWLIPEQKQEILLHALQNGELATLTELHLLGFDDIAPLTHCLLQTAANKLVEHAPSAQPKQSLSQQRWPNRATEIAAASAWSKKILADDSDVIIGIIAPNLGQIRNEIEQIFSETFELTVYDINQPRYTLPFNFSAGTPLASAPVIADAFALLKWMSGQIPFDSACALLSSPFWIACDHAVEAGHALNRLYQYPKEFISSTMLRRALEQTENSELLPTMLDIDQQIRLHRSAAAPSQWMDFLLSTLQQLGWPGRRRLDSVEYQQVSQFQSLLEEFTSTTLVRSRLSFEDGLAELLKLAQSTPFQAKTPDSPIQILGALEGAALNFDYCWVLNCDNQTWPPPPSPNPLLPIELQRQHNMPNASAGKQLEYAQSLTQRLKHCAPTVVFSSSETDGESELNPSGLINDLPLLCEQQPEPPKTDWQQLTANWFATSTHSWVDCATAPSINTAKQQQSGGVSVIQWQAAMPFNAFCRYRLNLRPIPAIEHHLSASLRGQITHAALASFWQQVNCQENLLQLDEENLVRLISRCVADAIENLPGQHEQLTPERKLVEQERQTAIINQWLAVEKTRPDFNVTQIEQAIEADIQGIIFKLQFDRIDQTGEQEYVILDYKSGATSSSKQWRPERLVAPQLPLYACFWPEQIAAVSFAVVNGKQQKFDGVGELSVDITGVQKAEKIAETDWPTLKANWLADLNRTVAEFKSGITYNHIYDNATVQYQTDYLGINRLQEINDNFRLWSAEVSHNA</sequence>
<reference evidence="3" key="1">
    <citation type="journal article" date="2019" name="Int. J. Syst. Evol. Microbiol.">
        <title>The Global Catalogue of Microorganisms (GCM) 10K type strain sequencing project: providing services to taxonomists for standard genome sequencing and annotation.</title>
        <authorList>
            <consortium name="The Broad Institute Genomics Platform"/>
            <consortium name="The Broad Institute Genome Sequencing Center for Infectious Disease"/>
            <person name="Wu L."/>
            <person name="Ma J."/>
        </authorList>
    </citation>
    <scope>NUCLEOTIDE SEQUENCE [LARGE SCALE GENOMIC DNA]</scope>
    <source>
        <strain evidence="3">JCM 19134</strain>
    </source>
</reference>
<organism evidence="2 3">
    <name type="scientific">Halioxenophilus aromaticivorans</name>
    <dbReference type="NCBI Taxonomy" id="1306992"/>
    <lineage>
        <taxon>Bacteria</taxon>
        <taxon>Pseudomonadati</taxon>
        <taxon>Pseudomonadota</taxon>
        <taxon>Gammaproteobacteria</taxon>
        <taxon>Alteromonadales</taxon>
        <taxon>Alteromonadaceae</taxon>
        <taxon>Halioxenophilus</taxon>
    </lineage>
</organism>
<protein>
    <submittedName>
        <fullName evidence="2">PD-(D/E)XK nuclease family protein</fullName>
    </submittedName>
</protein>
<evidence type="ECO:0000259" key="1">
    <source>
        <dbReference type="Pfam" id="PF12705"/>
    </source>
</evidence>
<dbReference type="Pfam" id="PF12705">
    <property type="entry name" value="PDDEXK_1"/>
    <property type="match status" value="1"/>
</dbReference>
<dbReference type="NCBIfam" id="TIGR03623">
    <property type="entry name" value="probable DNA repair protein"/>
    <property type="match status" value="1"/>
</dbReference>
<gene>
    <name evidence="2" type="ORF">GCM10025791_48960</name>
</gene>
<dbReference type="Proteomes" id="UP001409585">
    <property type="component" value="Unassembled WGS sequence"/>
</dbReference>
<dbReference type="InterPro" id="IPR038726">
    <property type="entry name" value="PDDEXK_AddAB-type"/>
</dbReference>
<dbReference type="AlphaFoldDB" id="A0AAV3UA60"/>
<accession>A0AAV3UA60</accession>